<accession>A0A1E3W0P2</accession>
<sequence>MAFDYAAMAELYPARSCKRGLGHITYKRFEVAAEALRFAIEELPAQYLLGTYLEVEEQRFDGHQIRLLYESKSYPLSRKDVV</sequence>
<reference evidence="1 2" key="1">
    <citation type="journal article" date="2016" name="Environ. Microbiol.">
        <title>New Methyloceanibacter diversity from North Sea sediments includes methanotroph containing solely the soluble methane monooxygenase.</title>
        <authorList>
            <person name="Vekeman B."/>
            <person name="Kerckhof F.M."/>
            <person name="Cremers G."/>
            <person name="de Vos P."/>
            <person name="Vandamme P."/>
            <person name="Boon N."/>
            <person name="Op den Camp H.J."/>
            <person name="Heylen K."/>
        </authorList>
    </citation>
    <scope>NUCLEOTIDE SEQUENCE [LARGE SCALE GENOMIC DNA]</scope>
    <source>
        <strain evidence="1 2">R-67174</strain>
    </source>
</reference>
<dbReference type="AlphaFoldDB" id="A0A1E3W0P2"/>
<gene>
    <name evidence="1" type="ORF">AUC68_05245</name>
</gene>
<evidence type="ECO:0000313" key="2">
    <source>
        <dbReference type="Proteomes" id="UP000094501"/>
    </source>
</evidence>
<organism evidence="1 2">
    <name type="scientific">Methyloceanibacter methanicus</name>
    <dbReference type="NCBI Taxonomy" id="1774968"/>
    <lineage>
        <taxon>Bacteria</taxon>
        <taxon>Pseudomonadati</taxon>
        <taxon>Pseudomonadota</taxon>
        <taxon>Alphaproteobacteria</taxon>
        <taxon>Hyphomicrobiales</taxon>
        <taxon>Hyphomicrobiaceae</taxon>
        <taxon>Methyloceanibacter</taxon>
    </lineage>
</organism>
<proteinExistence type="predicted"/>
<dbReference type="EMBL" id="LPWG01000011">
    <property type="protein sequence ID" value="ODR99378.1"/>
    <property type="molecule type" value="Genomic_DNA"/>
</dbReference>
<dbReference type="OrthoDB" id="8445391at2"/>
<evidence type="ECO:0000313" key="1">
    <source>
        <dbReference type="EMBL" id="ODR99378.1"/>
    </source>
</evidence>
<comment type="caution">
    <text evidence="1">The sequence shown here is derived from an EMBL/GenBank/DDBJ whole genome shotgun (WGS) entry which is preliminary data.</text>
</comment>
<dbReference type="RefSeq" id="WP_069437318.1">
    <property type="nucleotide sequence ID" value="NZ_LPWG01000011.1"/>
</dbReference>
<protein>
    <submittedName>
        <fullName evidence="1">Uncharacterized protein</fullName>
    </submittedName>
</protein>
<name>A0A1E3W0P2_9HYPH</name>
<dbReference type="Proteomes" id="UP000094501">
    <property type="component" value="Unassembled WGS sequence"/>
</dbReference>
<keyword evidence="2" id="KW-1185">Reference proteome</keyword>